<name>A0A9E8SCU9_9FLAO</name>
<protein>
    <submittedName>
        <fullName evidence="1">HlyD family secretion protein</fullName>
    </submittedName>
</protein>
<keyword evidence="2" id="KW-1185">Reference proteome</keyword>
<dbReference type="Proteomes" id="UP001164705">
    <property type="component" value="Chromosome"/>
</dbReference>
<gene>
    <name evidence="1" type="ORF">N7U66_17800</name>
</gene>
<dbReference type="EMBL" id="CP113088">
    <property type="protein sequence ID" value="WAC01728.1"/>
    <property type="molecule type" value="Genomic_DNA"/>
</dbReference>
<proteinExistence type="predicted"/>
<evidence type="ECO:0000313" key="1">
    <source>
        <dbReference type="EMBL" id="WAC01728.1"/>
    </source>
</evidence>
<accession>A0A9E8SCU9</accession>
<dbReference type="AlphaFoldDB" id="A0A9E8SCU9"/>
<evidence type="ECO:0000313" key="2">
    <source>
        <dbReference type="Proteomes" id="UP001164705"/>
    </source>
</evidence>
<dbReference type="RefSeq" id="WP_267676326.1">
    <property type="nucleotide sequence ID" value="NZ_CP113088.1"/>
</dbReference>
<sequence>MTLSNSRIEILNINRVIDKAQIETAEYDLIQQATIENSKILLLEKIKQWEETYLLKSPINGVVNFHNYLITENKNVLDGEDVFSIVPDEFGQLFGVLFVPFNKSGKVEIGQNVNIFLDNFPAIEYGVLKGKVSNISRIQSNDGYLAKIDLPQNLVTSFNTKIEFKSSLIGKAEIITEDMSILERIFNKFRDVFVN</sequence>
<organism evidence="1 2">
    <name type="scientific">Lacinutrix neustonica</name>
    <dbReference type="NCBI Taxonomy" id="2980107"/>
    <lineage>
        <taxon>Bacteria</taxon>
        <taxon>Pseudomonadati</taxon>
        <taxon>Bacteroidota</taxon>
        <taxon>Flavobacteriia</taxon>
        <taxon>Flavobacteriales</taxon>
        <taxon>Flavobacteriaceae</taxon>
        <taxon>Lacinutrix</taxon>
    </lineage>
</organism>
<reference evidence="1" key="1">
    <citation type="submission" date="2022-11" db="EMBL/GenBank/DDBJ databases">
        <title>Lacinutrix neustonica HL-RS19T sp. nov., isolated from the surface microlayer sample of brackish Lake Shihwa.</title>
        <authorList>
            <person name="Choi J.Y."/>
            <person name="Hwang C.Y."/>
        </authorList>
    </citation>
    <scope>NUCLEOTIDE SEQUENCE</scope>
    <source>
        <strain evidence="1">HL-RS19</strain>
    </source>
</reference>
<dbReference type="KEGG" id="lnu:N7U66_17800"/>